<dbReference type="AlphaFoldDB" id="A0A834TPH7"/>
<accession>A0A834TPH7</accession>
<dbReference type="Proteomes" id="UP000634136">
    <property type="component" value="Unassembled WGS sequence"/>
</dbReference>
<gene>
    <name evidence="1" type="ORF">G2W53_017587</name>
</gene>
<organism evidence="1 2">
    <name type="scientific">Senna tora</name>
    <dbReference type="NCBI Taxonomy" id="362788"/>
    <lineage>
        <taxon>Eukaryota</taxon>
        <taxon>Viridiplantae</taxon>
        <taxon>Streptophyta</taxon>
        <taxon>Embryophyta</taxon>
        <taxon>Tracheophyta</taxon>
        <taxon>Spermatophyta</taxon>
        <taxon>Magnoliopsida</taxon>
        <taxon>eudicotyledons</taxon>
        <taxon>Gunneridae</taxon>
        <taxon>Pentapetalae</taxon>
        <taxon>rosids</taxon>
        <taxon>fabids</taxon>
        <taxon>Fabales</taxon>
        <taxon>Fabaceae</taxon>
        <taxon>Caesalpinioideae</taxon>
        <taxon>Cassia clade</taxon>
        <taxon>Senna</taxon>
    </lineage>
</organism>
<evidence type="ECO:0000313" key="1">
    <source>
        <dbReference type="EMBL" id="KAF7826423.1"/>
    </source>
</evidence>
<reference evidence="1" key="1">
    <citation type="submission" date="2020-09" db="EMBL/GenBank/DDBJ databases">
        <title>Genome-Enabled Discovery of Anthraquinone Biosynthesis in Senna tora.</title>
        <authorList>
            <person name="Kang S.-H."/>
            <person name="Pandey R.P."/>
            <person name="Lee C.-M."/>
            <person name="Sim J.-S."/>
            <person name="Jeong J.-T."/>
            <person name="Choi B.-S."/>
            <person name="Jung M."/>
            <person name="Ginzburg D."/>
            <person name="Zhao K."/>
            <person name="Won S.Y."/>
            <person name="Oh T.-J."/>
            <person name="Yu Y."/>
            <person name="Kim N.-H."/>
            <person name="Lee O.R."/>
            <person name="Lee T.-H."/>
            <person name="Bashyal P."/>
            <person name="Kim T.-S."/>
            <person name="Lee W.-H."/>
            <person name="Kawkins C."/>
            <person name="Kim C.-K."/>
            <person name="Kim J.S."/>
            <person name="Ahn B.O."/>
            <person name="Rhee S.Y."/>
            <person name="Sohng J.K."/>
        </authorList>
    </citation>
    <scope>NUCLEOTIDE SEQUENCE</scope>
    <source>
        <tissue evidence="1">Leaf</tissue>
    </source>
</reference>
<comment type="caution">
    <text evidence="1">The sequence shown here is derived from an EMBL/GenBank/DDBJ whole genome shotgun (WGS) entry which is preliminary data.</text>
</comment>
<proteinExistence type="predicted"/>
<dbReference type="EMBL" id="JAAIUW010000006">
    <property type="protein sequence ID" value="KAF7826423.1"/>
    <property type="molecule type" value="Genomic_DNA"/>
</dbReference>
<keyword evidence="2" id="KW-1185">Reference proteome</keyword>
<evidence type="ECO:0000313" key="2">
    <source>
        <dbReference type="Proteomes" id="UP000634136"/>
    </source>
</evidence>
<name>A0A834TPH7_9FABA</name>
<protein>
    <submittedName>
        <fullName evidence="1">Uncharacterized protein</fullName>
    </submittedName>
</protein>
<sequence length="39" mass="4530">MEGSKLWTRKEPASTSLDIMWQRLERVISVVSDVLVKLK</sequence>